<dbReference type="NCBIfam" id="TIGR02453">
    <property type="entry name" value="TIGR02453 family protein"/>
    <property type="match status" value="1"/>
</dbReference>
<protein>
    <submittedName>
        <fullName evidence="1">TIGR02453 family protein</fullName>
    </submittedName>
</protein>
<dbReference type="EMBL" id="BMZS01000003">
    <property type="protein sequence ID" value="GHD45637.1"/>
    <property type="molecule type" value="Genomic_DNA"/>
</dbReference>
<evidence type="ECO:0000313" key="1">
    <source>
        <dbReference type="EMBL" id="GHD45637.1"/>
    </source>
</evidence>
<proteinExistence type="predicted"/>
<organism evidence="1 2">
    <name type="scientific">Thalassobaculum fulvum</name>
    <dbReference type="NCBI Taxonomy" id="1633335"/>
    <lineage>
        <taxon>Bacteria</taxon>
        <taxon>Pseudomonadati</taxon>
        <taxon>Pseudomonadota</taxon>
        <taxon>Alphaproteobacteria</taxon>
        <taxon>Rhodospirillales</taxon>
        <taxon>Thalassobaculaceae</taxon>
        <taxon>Thalassobaculum</taxon>
    </lineage>
</organism>
<name>A0A919CPX9_9PROT</name>
<dbReference type="Pfam" id="PF09365">
    <property type="entry name" value="DUF2461"/>
    <property type="match status" value="1"/>
</dbReference>
<dbReference type="RefSeq" id="WP_189988221.1">
    <property type="nucleotide sequence ID" value="NZ_BMZS01000003.1"/>
</dbReference>
<comment type="caution">
    <text evidence="1">The sequence shown here is derived from an EMBL/GenBank/DDBJ whole genome shotgun (WGS) entry which is preliminary data.</text>
</comment>
<accession>A0A919CPX9</accession>
<dbReference type="InterPro" id="IPR015996">
    <property type="entry name" value="UCP028451"/>
</dbReference>
<dbReference type="PANTHER" id="PTHR36452">
    <property type="entry name" value="CHROMOSOME 12, WHOLE GENOME SHOTGUN SEQUENCE"/>
    <property type="match status" value="1"/>
</dbReference>
<reference evidence="1" key="1">
    <citation type="journal article" date="2014" name="Int. J. Syst. Evol. Microbiol.">
        <title>Complete genome sequence of Corynebacterium casei LMG S-19264T (=DSM 44701T), isolated from a smear-ripened cheese.</title>
        <authorList>
            <consortium name="US DOE Joint Genome Institute (JGI-PGF)"/>
            <person name="Walter F."/>
            <person name="Albersmeier A."/>
            <person name="Kalinowski J."/>
            <person name="Ruckert C."/>
        </authorList>
    </citation>
    <scope>NUCLEOTIDE SEQUENCE</scope>
    <source>
        <strain evidence="1">KCTC 42651</strain>
    </source>
</reference>
<dbReference type="Proteomes" id="UP000630353">
    <property type="component" value="Unassembled WGS sequence"/>
</dbReference>
<keyword evidence="2" id="KW-1185">Reference proteome</keyword>
<dbReference type="PANTHER" id="PTHR36452:SF1">
    <property type="entry name" value="DUF2461 DOMAIN-CONTAINING PROTEIN"/>
    <property type="match status" value="1"/>
</dbReference>
<dbReference type="AlphaFoldDB" id="A0A919CPX9"/>
<dbReference type="InterPro" id="IPR012808">
    <property type="entry name" value="CHP02453"/>
</dbReference>
<dbReference type="PIRSF" id="PIRSF028451">
    <property type="entry name" value="UCP028451"/>
    <property type="match status" value="1"/>
</dbReference>
<reference evidence="1" key="2">
    <citation type="submission" date="2020-09" db="EMBL/GenBank/DDBJ databases">
        <authorList>
            <person name="Sun Q."/>
            <person name="Kim S."/>
        </authorList>
    </citation>
    <scope>NUCLEOTIDE SEQUENCE</scope>
    <source>
        <strain evidence="1">KCTC 42651</strain>
    </source>
</reference>
<sequence length="219" mass="23960">MNWFGADTLAFLADLAAHNDRQWFAANRETYMAAVRDPARNFADALARGMAVAPGVPHTGKIYRINRDLRFSKDRTPYNTHVHIAVWSRDTGAQGPTWMVGLEPGRLTLGAGIMGFSPTQLRAWRTAVAGRDGGELHGILRGLVDRGVRLSQPELKRVPAPYEDGHVLADLLCRKSVTVWRDVEPPSTCFGEAGPGNCADGLAAFSSVVEWLRRHVAGC</sequence>
<evidence type="ECO:0000313" key="2">
    <source>
        <dbReference type="Proteomes" id="UP000630353"/>
    </source>
</evidence>
<gene>
    <name evidence="1" type="ORF">GCM10017083_13830</name>
</gene>